<evidence type="ECO:0000313" key="1">
    <source>
        <dbReference type="WBParaSite" id="MCU_003298-RA"/>
    </source>
</evidence>
<dbReference type="WBParaSite" id="MCU_003298-RA">
    <property type="protein sequence ID" value="MCU_003298-RA"/>
    <property type="gene ID" value="MCU_003298"/>
</dbReference>
<accession>A0A5K3EXI3</accession>
<name>A0A5K3EXI3_MESCO</name>
<organism evidence="1">
    <name type="scientific">Mesocestoides corti</name>
    <name type="common">Flatworm</name>
    <dbReference type="NCBI Taxonomy" id="53468"/>
    <lineage>
        <taxon>Eukaryota</taxon>
        <taxon>Metazoa</taxon>
        <taxon>Spiralia</taxon>
        <taxon>Lophotrochozoa</taxon>
        <taxon>Platyhelminthes</taxon>
        <taxon>Cestoda</taxon>
        <taxon>Eucestoda</taxon>
        <taxon>Cyclophyllidea</taxon>
        <taxon>Mesocestoididae</taxon>
        <taxon>Mesocestoides</taxon>
    </lineage>
</organism>
<protein>
    <submittedName>
        <fullName evidence="1">Uncharacterized protein</fullName>
    </submittedName>
</protein>
<sequence>MFNESSVEGGRCMGKCGVRIDGHESTRFIACSTRHPAPVATLNTTTVHPAVMCECGYRPRRLIQCHKRGQLPPVSNSLLDSLTTPSDVRCLVCATTV</sequence>
<proteinExistence type="predicted"/>
<reference evidence="1" key="1">
    <citation type="submission" date="2019-11" db="UniProtKB">
        <authorList>
            <consortium name="WormBaseParasite"/>
        </authorList>
    </citation>
    <scope>IDENTIFICATION</scope>
</reference>
<dbReference type="AlphaFoldDB" id="A0A5K3EXI3"/>